<accession>A0ABX7V125</accession>
<name>A0ABX7V125_9GAMM</name>
<gene>
    <name evidence="1" type="ORF">HC231_20870</name>
</gene>
<dbReference type="EMBL" id="CP050854">
    <property type="protein sequence ID" value="QTF10100.1"/>
    <property type="molecule type" value="Genomic_DNA"/>
</dbReference>
<protein>
    <submittedName>
        <fullName evidence="1">Uncharacterized protein</fullName>
    </submittedName>
</protein>
<evidence type="ECO:0000313" key="2">
    <source>
        <dbReference type="Proteomes" id="UP000671960"/>
    </source>
</evidence>
<proteinExistence type="predicted"/>
<evidence type="ECO:0000313" key="1">
    <source>
        <dbReference type="EMBL" id="QTF10100.1"/>
    </source>
</evidence>
<organism evidence="1 2">
    <name type="scientific">Brenneria izadpanahii</name>
    <dbReference type="NCBI Taxonomy" id="2722756"/>
    <lineage>
        <taxon>Bacteria</taxon>
        <taxon>Pseudomonadati</taxon>
        <taxon>Pseudomonadota</taxon>
        <taxon>Gammaproteobacteria</taxon>
        <taxon>Enterobacterales</taxon>
        <taxon>Pectobacteriaceae</taxon>
        <taxon>Brenneria</taxon>
    </lineage>
</organism>
<dbReference type="Proteomes" id="UP000671960">
    <property type="component" value="Chromosome"/>
</dbReference>
<dbReference type="RefSeq" id="WP_208228583.1">
    <property type="nucleotide sequence ID" value="NZ_CP050854.1"/>
</dbReference>
<sequence>MQSNGGGAATNSGIDFQQRIAAYLVLSMGLSLDISRTLDRSEGLKLHAVAFETDDCVDDIVLFHDDCKTYLQAKRKLSLSEQPDSDFYKTIEQIVLGFRNSKNNEDMLIIATSIDSSNKILQDLRKIFESARLNKVGSVTNPLSASETDSLAKLQSCVDKITAAHTLNSFSSDEFQRLIRRMAVITFDVTAGGQLEKAFLISIACLLNVQPELVWRTFISYALQWSKNRQSVDRKTTVKLLADFVKNKPAENTPSSVSLWSFDPKKYDISSGREIILMSSFLPEYDIGLVAFYRFDESGNKRIKIYDTHVELANGAQYKIHARFATYEGAIRFLKTSEFLSEKKLFVGDINSNEDFDAMPFAITYSEKIRNQILANAESVCIHCGFGVHDAALLIEVDEIGLPSDAGIIHQDCLRPSDRILGISKMADNETHPELRGFDHRKWLDCLPGSQALWMGSADISTLKQVVWNAENAKEKKGTFCIRATLEDGSQRYLLERSKVQRFSESKAVTTLEMMNHYLNDAQKEGNPLSYSKDGNLFGRRHDLEEKIPYPQEFVEIKKYSIVNYTRGISLKYDMAKEFYAPLISFVNRNDEEIVQFSKQIFLLTDPLSIKLYIKNWSTRGYELPDYRVDIIPSDDVFDDLMFRCEDENISVLVNPWFNTKKELTKGYHFISMSDLNTSSSSLLVVFSNLDGSFSHIFRDFKNDITLLLSDDCHNEDCQCPGCRLLQDESDRMGDAGVARQILLEGIIAFEIITPREWSADILAAQSVDWKPWQQKIIGEEQD</sequence>
<keyword evidence="2" id="KW-1185">Reference proteome</keyword>
<reference evidence="1 2" key="1">
    <citation type="submission" date="2020-03" db="EMBL/GenBank/DDBJ databases">
        <authorList>
            <person name="Bakhshi Ganjeh M."/>
        </authorList>
    </citation>
    <scope>NUCLEOTIDE SEQUENCE [LARGE SCALE GENOMIC DNA]</scope>
    <source>
        <strain evidence="2">Iran 50</strain>
    </source>
</reference>